<keyword evidence="7" id="KW-0472">Membrane</keyword>
<reference evidence="9 14" key="3">
    <citation type="submission" date="2019-07" db="EMBL/GenBank/DDBJ databases">
        <title>Whole genome shotgun sequence of Enterococcus mundtii NBRC 100490.</title>
        <authorList>
            <person name="Hosoyama A."/>
            <person name="Uohara A."/>
            <person name="Ohji S."/>
            <person name="Ichikawa N."/>
        </authorList>
    </citation>
    <scope>NUCLEOTIDE SEQUENCE [LARGE SCALE GENOMIC DNA]</scope>
    <source>
        <strain evidence="9 14">NBRC 100490</strain>
    </source>
</reference>
<organism evidence="10 12">
    <name type="scientific">Enterococcus mundtii</name>
    <dbReference type="NCBI Taxonomy" id="53346"/>
    <lineage>
        <taxon>Bacteria</taxon>
        <taxon>Bacillati</taxon>
        <taxon>Bacillota</taxon>
        <taxon>Bacilli</taxon>
        <taxon>Lactobacillales</taxon>
        <taxon>Enterococcaceae</taxon>
        <taxon>Enterococcus</taxon>
    </lineage>
</organism>
<evidence type="ECO:0000313" key="12">
    <source>
        <dbReference type="Proteomes" id="UP000195024"/>
    </source>
</evidence>
<name>A0A1L8V0N1_ENTMU</name>
<comment type="caution">
    <text evidence="10">The sequence shown here is derived from an EMBL/GenBank/DDBJ whole genome shotgun (WGS) entry which is preliminary data.</text>
</comment>
<reference evidence="11 13" key="2">
    <citation type="submission" date="2018-03" db="EMBL/GenBank/DDBJ databases">
        <title>Draft genome sequences of four Enterococcus mundtii strains isolated from beef slaughterhouses in Kenya.</title>
        <authorList>
            <person name="Wambui J."/>
            <person name="Stevens M."/>
            <person name="Njage P."/>
            <person name="Stephan R."/>
            <person name="Tasara T."/>
        </authorList>
    </citation>
    <scope>NUCLEOTIDE SEQUENCE [LARGE SCALE GENOMIC DNA]</scope>
    <source>
        <strain evidence="11 13">H18-EM</strain>
    </source>
</reference>
<keyword evidence="2" id="KW-0808">Transferase</keyword>
<evidence type="ECO:0000256" key="6">
    <source>
        <dbReference type="PROSITE-ProRule" id="PRU01373"/>
    </source>
</evidence>
<dbReference type="InterPro" id="IPR050979">
    <property type="entry name" value="LD-transpeptidase"/>
</dbReference>
<protein>
    <submittedName>
        <fullName evidence="10">ErfK/YbiS/YcfS/YnhG family protein</fullName>
    </submittedName>
</protein>
<keyword evidence="14" id="KW-1185">Reference proteome</keyword>
<sequence>MTRSSHRKKSMRIGLLSVLGVILVLIGFYTYRSTYYTNRFLPKTEVNSINVSNLTIDQANDKLKEAYSNKTISIKENGTVWKEIAKSDLGYKKDFSTDLASILKNQNAWTWGMNYVAAAEKQEIDPLSAEREQLDQTIETLSTELTELNKDRTPTADATIEKSGDSFKIKPEVKGNTVDVEAVTKELTTVVNDGKDTIDLTEFQKEPAVTSTDKKLTEQLTTMNNIAKVKGTYSINGETVTIPSSLIVEWLTYEDGKPALDSEKVRQYVSELGEKYNTSTNDTKFKSTKRGEVTVPAGTFSWTIQTDSEVTALTEAILAGQDFTRSPIVQGSTTADHPLIEDTYIEVDLENQHMWFYKDGKVALETDIVSGKPSTPTPPGVFYVWNKEENAVLRGTNDDGTPYESPVNYWMPVDWTGIGIHDSDWQPEYGGDLWRTRGSHGCVNTPPGVMKELFGMVEKGTPVLIF</sequence>
<feature type="domain" description="L,D-TPase catalytic" evidence="8">
    <location>
        <begin position="343"/>
        <end position="466"/>
    </location>
</feature>
<dbReference type="GeneID" id="61000622"/>
<dbReference type="AlphaFoldDB" id="A0A1L8V0N1"/>
<dbReference type="GO" id="GO:0008360">
    <property type="term" value="P:regulation of cell shape"/>
    <property type="evidence" value="ECO:0007669"/>
    <property type="project" value="UniProtKB-UniRule"/>
</dbReference>
<keyword evidence="7" id="KW-1133">Transmembrane helix</keyword>
<evidence type="ECO:0000256" key="2">
    <source>
        <dbReference type="ARBA" id="ARBA00022679"/>
    </source>
</evidence>
<dbReference type="GO" id="GO:0005576">
    <property type="term" value="C:extracellular region"/>
    <property type="evidence" value="ECO:0007669"/>
    <property type="project" value="TreeGrafter"/>
</dbReference>
<dbReference type="Pfam" id="PF03734">
    <property type="entry name" value="YkuD"/>
    <property type="match status" value="1"/>
</dbReference>
<dbReference type="EMBL" id="BJWA01000011">
    <property type="protein sequence ID" value="GEL80537.1"/>
    <property type="molecule type" value="Genomic_DNA"/>
</dbReference>
<evidence type="ECO:0000313" key="11">
    <source>
        <dbReference type="EMBL" id="PTO37533.1"/>
    </source>
</evidence>
<dbReference type="UniPathway" id="UPA00219"/>
<keyword evidence="4 6" id="KW-0573">Peptidoglycan synthesis</keyword>
<feature type="active site" description="Nucleophile" evidence="6">
    <location>
        <position position="442"/>
    </location>
</feature>
<keyword evidence="5 6" id="KW-0961">Cell wall biogenesis/degradation</keyword>
<dbReference type="InterPro" id="IPR038063">
    <property type="entry name" value="Transpep_catalytic_dom"/>
</dbReference>
<dbReference type="PROSITE" id="PS52029">
    <property type="entry name" value="LD_TPASE"/>
    <property type="match status" value="1"/>
</dbReference>
<dbReference type="Gene3D" id="2.40.440.10">
    <property type="entry name" value="L,D-transpeptidase catalytic domain-like"/>
    <property type="match status" value="1"/>
</dbReference>
<evidence type="ECO:0000313" key="10">
    <source>
        <dbReference type="EMBL" id="OTP25045.1"/>
    </source>
</evidence>
<dbReference type="Proteomes" id="UP000244022">
    <property type="component" value="Unassembled WGS sequence"/>
</dbReference>
<dbReference type="RefSeq" id="WP_071866554.1">
    <property type="nucleotide sequence ID" value="NZ_BJWA01000011.1"/>
</dbReference>
<dbReference type="Proteomes" id="UP000195024">
    <property type="component" value="Unassembled WGS sequence"/>
</dbReference>
<dbReference type="GO" id="GO:0018104">
    <property type="term" value="P:peptidoglycan-protein cross-linking"/>
    <property type="evidence" value="ECO:0007669"/>
    <property type="project" value="TreeGrafter"/>
</dbReference>
<dbReference type="GO" id="GO:0016740">
    <property type="term" value="F:transferase activity"/>
    <property type="evidence" value="ECO:0007669"/>
    <property type="project" value="UniProtKB-KW"/>
</dbReference>
<reference evidence="10 12" key="1">
    <citation type="submission" date="2017-05" db="EMBL/GenBank/DDBJ databases">
        <title>The Genome Sequence of Enterococcus mundtii 6B1_DIV0119.</title>
        <authorList>
            <consortium name="The Broad Institute Genomics Platform"/>
            <consortium name="The Broad Institute Genomic Center for Infectious Diseases"/>
            <person name="Earl A."/>
            <person name="Manson A."/>
            <person name="Schwartman J."/>
            <person name="Gilmore M."/>
            <person name="Abouelleil A."/>
            <person name="Cao P."/>
            <person name="Chapman S."/>
            <person name="Cusick C."/>
            <person name="Shea T."/>
            <person name="Young S."/>
            <person name="Neafsey D."/>
            <person name="Nusbaum C."/>
            <person name="Birren B."/>
        </authorList>
    </citation>
    <scope>NUCLEOTIDE SEQUENCE [LARGE SCALE GENOMIC DNA]</scope>
    <source>
        <strain evidence="10 12">6B1_DIV0119</strain>
    </source>
</reference>
<evidence type="ECO:0000256" key="3">
    <source>
        <dbReference type="ARBA" id="ARBA00022960"/>
    </source>
</evidence>
<feature type="active site" description="Proton donor/acceptor" evidence="6">
    <location>
        <position position="421"/>
    </location>
</feature>
<dbReference type="InterPro" id="IPR005490">
    <property type="entry name" value="LD_TPept_cat_dom"/>
</dbReference>
<dbReference type="InterPro" id="IPR022029">
    <property type="entry name" value="YoaR-like_PG-bd"/>
</dbReference>
<dbReference type="Pfam" id="PF12229">
    <property type="entry name" value="PG_binding_4"/>
    <property type="match status" value="2"/>
</dbReference>
<evidence type="ECO:0000256" key="4">
    <source>
        <dbReference type="ARBA" id="ARBA00022984"/>
    </source>
</evidence>
<comment type="pathway">
    <text evidence="1 6">Cell wall biogenesis; peptidoglycan biosynthesis.</text>
</comment>
<dbReference type="InterPro" id="IPR038054">
    <property type="entry name" value="LD_TPept-like_central_sf"/>
</dbReference>
<proteinExistence type="predicted"/>
<keyword evidence="3 6" id="KW-0133">Cell shape</keyword>
<dbReference type="SUPFAM" id="SSF141523">
    <property type="entry name" value="L,D-transpeptidase catalytic domain-like"/>
    <property type="match status" value="1"/>
</dbReference>
<evidence type="ECO:0000256" key="5">
    <source>
        <dbReference type="ARBA" id="ARBA00023316"/>
    </source>
</evidence>
<dbReference type="Gene3D" id="3.10.20.800">
    <property type="match status" value="1"/>
</dbReference>
<dbReference type="GO" id="GO:0071555">
    <property type="term" value="P:cell wall organization"/>
    <property type="evidence" value="ECO:0007669"/>
    <property type="project" value="UniProtKB-UniRule"/>
</dbReference>
<dbReference type="Proteomes" id="UP000321175">
    <property type="component" value="Unassembled WGS sequence"/>
</dbReference>
<dbReference type="PANTHER" id="PTHR30582">
    <property type="entry name" value="L,D-TRANSPEPTIDASE"/>
    <property type="match status" value="1"/>
</dbReference>
<evidence type="ECO:0000313" key="13">
    <source>
        <dbReference type="Proteomes" id="UP000244022"/>
    </source>
</evidence>
<gene>
    <name evidence="10" type="ORF">A5802_002955</name>
    <name evidence="11" type="ORF">C6N14_00525</name>
    <name evidence="9" type="ORF">EMU01_16810</name>
</gene>
<keyword evidence="7" id="KW-0812">Transmembrane</keyword>
<dbReference type="EMBL" id="NGMS01000003">
    <property type="protein sequence ID" value="OTP25045.1"/>
    <property type="molecule type" value="Genomic_DNA"/>
</dbReference>
<evidence type="ECO:0000313" key="9">
    <source>
        <dbReference type="EMBL" id="GEL80537.1"/>
    </source>
</evidence>
<dbReference type="PANTHER" id="PTHR30582:SF33">
    <property type="entry name" value="EXPORTED PROTEIN"/>
    <property type="match status" value="1"/>
</dbReference>
<feature type="transmembrane region" description="Helical" evidence="7">
    <location>
        <begin position="12"/>
        <end position="31"/>
    </location>
</feature>
<accession>A0A1L8V0N1</accession>
<evidence type="ECO:0000256" key="1">
    <source>
        <dbReference type="ARBA" id="ARBA00004752"/>
    </source>
</evidence>
<evidence type="ECO:0000313" key="14">
    <source>
        <dbReference type="Proteomes" id="UP000321175"/>
    </source>
</evidence>
<dbReference type="CDD" id="cd16913">
    <property type="entry name" value="YkuD_like"/>
    <property type="match status" value="1"/>
</dbReference>
<dbReference type="SUPFAM" id="SSF143985">
    <property type="entry name" value="L,D-transpeptidase pre-catalytic domain-like"/>
    <property type="match status" value="1"/>
</dbReference>
<evidence type="ECO:0000259" key="8">
    <source>
        <dbReference type="PROSITE" id="PS52029"/>
    </source>
</evidence>
<dbReference type="EMBL" id="PYGR01000001">
    <property type="protein sequence ID" value="PTO37533.1"/>
    <property type="molecule type" value="Genomic_DNA"/>
</dbReference>
<evidence type="ECO:0000256" key="7">
    <source>
        <dbReference type="SAM" id="Phobius"/>
    </source>
</evidence>
<dbReference type="GO" id="GO:0071972">
    <property type="term" value="F:peptidoglycan L,D-transpeptidase activity"/>
    <property type="evidence" value="ECO:0007669"/>
    <property type="project" value="TreeGrafter"/>
</dbReference>